<gene>
    <name evidence="8" type="ORF">G8770_03885</name>
</gene>
<dbReference type="Proteomes" id="UP000787472">
    <property type="component" value="Unassembled WGS sequence"/>
</dbReference>
<evidence type="ECO:0000259" key="7">
    <source>
        <dbReference type="SMART" id="SM00226"/>
    </source>
</evidence>
<dbReference type="Pfam" id="PF01451">
    <property type="entry name" value="LMWPc"/>
    <property type="match status" value="1"/>
</dbReference>
<comment type="catalytic activity">
    <reaction evidence="5">
        <text>O-phospho-L-tyrosyl-[protein] + H2O = L-tyrosyl-[protein] + phosphate</text>
        <dbReference type="Rhea" id="RHEA:10684"/>
        <dbReference type="Rhea" id="RHEA-COMP:10136"/>
        <dbReference type="Rhea" id="RHEA-COMP:20101"/>
        <dbReference type="ChEBI" id="CHEBI:15377"/>
        <dbReference type="ChEBI" id="CHEBI:43474"/>
        <dbReference type="ChEBI" id="CHEBI:46858"/>
        <dbReference type="ChEBI" id="CHEBI:61978"/>
        <dbReference type="EC" id="3.1.3.48"/>
    </reaction>
</comment>
<feature type="active site" evidence="6">
    <location>
        <position position="53"/>
    </location>
</feature>
<proteinExistence type="inferred from homology"/>
<keyword evidence="3" id="KW-0378">Hydrolase</keyword>
<evidence type="ECO:0000313" key="8">
    <source>
        <dbReference type="EMBL" id="NHO64684.1"/>
    </source>
</evidence>
<evidence type="ECO:0000256" key="4">
    <source>
        <dbReference type="ARBA" id="ARBA00022912"/>
    </source>
</evidence>
<dbReference type="RefSeq" id="WP_167181945.1">
    <property type="nucleotide sequence ID" value="NZ_JAAONZ010000002.1"/>
</dbReference>
<accession>A0A9E5JSV1</accession>
<keyword evidence="9" id="KW-1185">Reference proteome</keyword>
<feature type="domain" description="Phosphotyrosine protein phosphatase I" evidence="7">
    <location>
        <begin position="41"/>
        <end position="179"/>
    </location>
</feature>
<organism evidence="8 9">
    <name type="scientific">Pseudomaricurvus hydrocarbonicus</name>
    <dbReference type="NCBI Taxonomy" id="1470433"/>
    <lineage>
        <taxon>Bacteria</taxon>
        <taxon>Pseudomonadati</taxon>
        <taxon>Pseudomonadota</taxon>
        <taxon>Gammaproteobacteria</taxon>
        <taxon>Cellvibrionales</taxon>
        <taxon>Cellvibrionaceae</taxon>
        <taxon>Pseudomaricurvus</taxon>
    </lineage>
</organism>
<name>A0A9E5JSV1_9GAMM</name>
<dbReference type="GO" id="GO:0004725">
    <property type="term" value="F:protein tyrosine phosphatase activity"/>
    <property type="evidence" value="ECO:0007669"/>
    <property type="project" value="UniProtKB-EC"/>
</dbReference>
<evidence type="ECO:0000256" key="6">
    <source>
        <dbReference type="PIRSR" id="PIRSR617867-1"/>
    </source>
</evidence>
<dbReference type="EC" id="3.1.3.48" evidence="2"/>
<reference evidence="8" key="1">
    <citation type="submission" date="2020-03" db="EMBL/GenBank/DDBJ databases">
        <authorList>
            <person name="Guo F."/>
        </authorList>
    </citation>
    <scope>NUCLEOTIDE SEQUENCE</scope>
    <source>
        <strain evidence="8">JCM 30134</strain>
    </source>
</reference>
<dbReference type="InterPro" id="IPR036196">
    <property type="entry name" value="Ptyr_pPase_sf"/>
</dbReference>
<keyword evidence="4" id="KW-0904">Protein phosphatase</keyword>
<evidence type="ECO:0000256" key="1">
    <source>
        <dbReference type="ARBA" id="ARBA00011063"/>
    </source>
</evidence>
<dbReference type="EMBL" id="JAAONZ010000002">
    <property type="protein sequence ID" value="NHO64684.1"/>
    <property type="molecule type" value="Genomic_DNA"/>
</dbReference>
<sequence>MKYINDRYATERGLVRLGLAHIESWLGRTREFEQVDLSRVERLVFVCLGNICRSPFGEKLANQLGANTAGFGLSTTSGLPAFELAIDVAKRFGVDLSAHQTTNIDDFSIHDSDLLLVMEVRHARRLKSLIGDSQAQIALLGRWATPPRLHIHDPHEHDETYFYNCYATIEQATSELIKSLKKAQSISKDS</sequence>
<feature type="active site" description="Proton donor" evidence="6">
    <location>
        <position position="153"/>
    </location>
</feature>
<evidence type="ECO:0000313" key="9">
    <source>
        <dbReference type="Proteomes" id="UP000787472"/>
    </source>
</evidence>
<evidence type="ECO:0000256" key="2">
    <source>
        <dbReference type="ARBA" id="ARBA00013064"/>
    </source>
</evidence>
<dbReference type="PANTHER" id="PTHR11717">
    <property type="entry name" value="LOW MOLECULAR WEIGHT PROTEIN TYROSINE PHOSPHATASE"/>
    <property type="match status" value="1"/>
</dbReference>
<comment type="caution">
    <text evidence="8">The sequence shown here is derived from an EMBL/GenBank/DDBJ whole genome shotgun (WGS) entry which is preliminary data.</text>
</comment>
<dbReference type="PANTHER" id="PTHR11717:SF31">
    <property type="entry name" value="LOW MOLECULAR WEIGHT PROTEIN-TYROSINE-PHOSPHATASE ETP-RELATED"/>
    <property type="match status" value="1"/>
</dbReference>
<dbReference type="InterPro" id="IPR023485">
    <property type="entry name" value="Ptyr_pPase"/>
</dbReference>
<comment type="similarity">
    <text evidence="1">Belongs to the low molecular weight phosphotyrosine protein phosphatase family.</text>
</comment>
<feature type="active site" description="Nucleophile" evidence="6">
    <location>
        <position position="47"/>
    </location>
</feature>
<dbReference type="Gene3D" id="3.40.50.2300">
    <property type="match status" value="1"/>
</dbReference>
<dbReference type="PRINTS" id="PR00719">
    <property type="entry name" value="LMWPTPASE"/>
</dbReference>
<dbReference type="SMART" id="SM00226">
    <property type="entry name" value="LMWPc"/>
    <property type="match status" value="1"/>
</dbReference>
<protein>
    <recommendedName>
        <fullName evidence="2">protein-tyrosine-phosphatase</fullName>
        <ecNumber evidence="2">3.1.3.48</ecNumber>
    </recommendedName>
</protein>
<evidence type="ECO:0000256" key="5">
    <source>
        <dbReference type="ARBA" id="ARBA00051722"/>
    </source>
</evidence>
<dbReference type="InterPro" id="IPR017867">
    <property type="entry name" value="Tyr_phospatase_low_mol_wt"/>
</dbReference>
<dbReference type="InterPro" id="IPR050438">
    <property type="entry name" value="LMW_PTPase"/>
</dbReference>
<dbReference type="SUPFAM" id="SSF52788">
    <property type="entry name" value="Phosphotyrosine protein phosphatases I"/>
    <property type="match status" value="1"/>
</dbReference>
<dbReference type="AlphaFoldDB" id="A0A9E5JSV1"/>
<evidence type="ECO:0000256" key="3">
    <source>
        <dbReference type="ARBA" id="ARBA00022801"/>
    </source>
</evidence>